<evidence type="ECO:0000259" key="2">
    <source>
        <dbReference type="Pfam" id="PF21599"/>
    </source>
</evidence>
<dbReference type="EMBL" id="JALNTZ010000003">
    <property type="protein sequence ID" value="KAJ3659804.1"/>
    <property type="molecule type" value="Genomic_DNA"/>
</dbReference>
<dbReference type="PANTHER" id="PTHR31569:SF4">
    <property type="entry name" value="SWIM-TYPE DOMAIN-CONTAINING PROTEIN"/>
    <property type="match status" value="1"/>
</dbReference>
<accession>A0AA38IV70</accession>
<proteinExistence type="predicted"/>
<keyword evidence="4" id="KW-1185">Reference proteome</keyword>
<dbReference type="PANTHER" id="PTHR31569">
    <property type="entry name" value="SWIM-TYPE DOMAIN-CONTAINING PROTEIN"/>
    <property type="match status" value="1"/>
</dbReference>
<gene>
    <name evidence="3" type="ORF">Zmor_011472</name>
</gene>
<reference evidence="3" key="1">
    <citation type="journal article" date="2023" name="G3 (Bethesda)">
        <title>Whole genome assemblies of Zophobas morio and Tenebrio molitor.</title>
        <authorList>
            <person name="Kaur S."/>
            <person name="Stinson S.A."/>
            <person name="diCenzo G.C."/>
        </authorList>
    </citation>
    <scope>NUCLEOTIDE SEQUENCE</scope>
    <source>
        <strain evidence="3">QUZm001</strain>
    </source>
</reference>
<dbReference type="InterPro" id="IPR048324">
    <property type="entry name" value="ZSWIM1-3_RNaseH-like"/>
</dbReference>
<dbReference type="InterPro" id="IPR052579">
    <property type="entry name" value="Zinc_finger_SWIM"/>
</dbReference>
<feature type="domain" description="ZSWIM1/3 RNaseH-like" evidence="1">
    <location>
        <begin position="192"/>
        <end position="313"/>
    </location>
</feature>
<dbReference type="Pfam" id="PF21056">
    <property type="entry name" value="ZSWIM1-3_RNaseH-like"/>
    <property type="match status" value="1"/>
</dbReference>
<evidence type="ECO:0008006" key="5">
    <source>
        <dbReference type="Google" id="ProtNLM"/>
    </source>
</evidence>
<comment type="caution">
    <text evidence="3">The sequence shown here is derived from an EMBL/GenBank/DDBJ whole genome shotgun (WGS) entry which is preliminary data.</text>
</comment>
<evidence type="ECO:0000259" key="1">
    <source>
        <dbReference type="Pfam" id="PF21056"/>
    </source>
</evidence>
<evidence type="ECO:0000313" key="4">
    <source>
        <dbReference type="Proteomes" id="UP001168821"/>
    </source>
</evidence>
<evidence type="ECO:0000313" key="3">
    <source>
        <dbReference type="EMBL" id="KAJ3659804.1"/>
    </source>
</evidence>
<organism evidence="3 4">
    <name type="scientific">Zophobas morio</name>
    <dbReference type="NCBI Taxonomy" id="2755281"/>
    <lineage>
        <taxon>Eukaryota</taxon>
        <taxon>Metazoa</taxon>
        <taxon>Ecdysozoa</taxon>
        <taxon>Arthropoda</taxon>
        <taxon>Hexapoda</taxon>
        <taxon>Insecta</taxon>
        <taxon>Pterygota</taxon>
        <taxon>Neoptera</taxon>
        <taxon>Endopterygota</taxon>
        <taxon>Coleoptera</taxon>
        <taxon>Polyphaga</taxon>
        <taxon>Cucujiformia</taxon>
        <taxon>Tenebrionidae</taxon>
        <taxon>Zophobas</taxon>
    </lineage>
</organism>
<protein>
    <recommendedName>
        <fullName evidence="5">MULE transposase domain-containing protein</fullName>
    </recommendedName>
</protein>
<feature type="domain" description="ZSWIM3 N-terminal" evidence="2">
    <location>
        <begin position="3"/>
        <end position="113"/>
    </location>
</feature>
<dbReference type="Proteomes" id="UP001168821">
    <property type="component" value="Unassembled WGS sequence"/>
</dbReference>
<dbReference type="AlphaFoldDB" id="A0AA38IV70"/>
<sequence>MLTVGKTFETYGEWALTLKNYEDTNYIYFYKRSSITISEAKKKKKRKAANCSDDVQYYKIDYACAKGGKNFKSKSSGQRRHKTMQDNCPARIKISINDNYQLCITEINNEHNHRLDEFSYKFMARNRKLNPSDKEEMVHLMQMKANSKDAQNYIMSKTNKIVSLKDIRNIKSIAEAPLNTNKLEEIIPKLIQEGDSVKILRKSDKNLRAIYYQSKTMKQMFKYFPEILMCDGTYKLNNLRMPLYLLLTVDGNGHSEIVCSFLLVDEDEITLSEVIQLFKKENANWDATKTIFTDKDMKECHIFKQEFPDARLLLCLFHTLKTFRREITVDKMKISSAQREQCLTLIQRITYSHSDEEYIELYQSLINFNFPKVTAYYEKNWHDIKEQWVCAYRRHRLTFGNNTTNRLENINQKLKAGIEKLSSLDQFFTDFKKVLSSLRIERDKEVHDLLLKREIIEFKLDTYQWKYHNLITPFAWKHLLQQFSFIVRYKIKENLELNEHEEYILKKKTQIKK</sequence>
<dbReference type="InterPro" id="IPR048325">
    <property type="entry name" value="ZSWIM3_N"/>
</dbReference>
<dbReference type="Pfam" id="PF21599">
    <property type="entry name" value="ZSWIM3_N"/>
    <property type="match status" value="1"/>
</dbReference>
<name>A0AA38IV70_9CUCU</name>